<dbReference type="InterPro" id="IPR001242">
    <property type="entry name" value="Condensation_dom"/>
</dbReference>
<evidence type="ECO:0000313" key="2">
    <source>
        <dbReference type="EMBL" id="RKP34091.1"/>
    </source>
</evidence>
<evidence type="ECO:0000313" key="3">
    <source>
        <dbReference type="Proteomes" id="UP000268162"/>
    </source>
</evidence>
<sequence>MTTVAKQLEATPIELILTALVCAYSRQFGLTHIDLSYLGHGRKDPRGQCDVSRTVGFFACQFPLVFQCASENDLVGTLSAVQATLSTGVDNGFLYNVVKNLHVFSNDQIELKRQFEMLPQFGFTYLDDMAICDSSDTNTLLVEQPAMINHLRTSKSQNNFPFVLDFSAWNSAGGLELITNFNSKRFREKTISEFTLQWKECLLELTRF</sequence>
<protein>
    <recommendedName>
        <fullName evidence="1">Condensation domain-containing protein</fullName>
    </recommendedName>
</protein>
<name>A0A4P9ZNB6_9FUNG</name>
<proteinExistence type="predicted"/>
<gene>
    <name evidence="2" type="ORF">BJ085DRAFT_33958</name>
</gene>
<dbReference type="EMBL" id="ML003365">
    <property type="protein sequence ID" value="RKP34091.1"/>
    <property type="molecule type" value="Genomic_DNA"/>
</dbReference>
<dbReference type="AlphaFoldDB" id="A0A4P9ZNB6"/>
<dbReference type="Pfam" id="PF00668">
    <property type="entry name" value="Condensation"/>
    <property type="match status" value="1"/>
</dbReference>
<accession>A0A4P9ZNB6</accession>
<dbReference type="Gene3D" id="3.30.559.30">
    <property type="entry name" value="Nonribosomal peptide synthetase, condensation domain"/>
    <property type="match status" value="1"/>
</dbReference>
<evidence type="ECO:0000259" key="1">
    <source>
        <dbReference type="Pfam" id="PF00668"/>
    </source>
</evidence>
<organism evidence="2 3">
    <name type="scientific">Dimargaris cristalligena</name>
    <dbReference type="NCBI Taxonomy" id="215637"/>
    <lineage>
        <taxon>Eukaryota</taxon>
        <taxon>Fungi</taxon>
        <taxon>Fungi incertae sedis</taxon>
        <taxon>Zoopagomycota</taxon>
        <taxon>Kickxellomycotina</taxon>
        <taxon>Dimargaritomycetes</taxon>
        <taxon>Dimargaritales</taxon>
        <taxon>Dimargaritaceae</taxon>
        <taxon>Dimargaris</taxon>
    </lineage>
</organism>
<dbReference type="SUPFAM" id="SSF52777">
    <property type="entry name" value="CoA-dependent acyltransferases"/>
    <property type="match status" value="1"/>
</dbReference>
<dbReference type="STRING" id="215637.A0A4P9ZNB6"/>
<dbReference type="GO" id="GO:0003824">
    <property type="term" value="F:catalytic activity"/>
    <property type="evidence" value="ECO:0007669"/>
    <property type="project" value="InterPro"/>
</dbReference>
<keyword evidence="3" id="KW-1185">Reference proteome</keyword>
<feature type="domain" description="Condensation" evidence="1">
    <location>
        <begin position="2"/>
        <end position="205"/>
    </location>
</feature>
<dbReference type="Proteomes" id="UP000268162">
    <property type="component" value="Unassembled WGS sequence"/>
</dbReference>
<reference evidence="3" key="1">
    <citation type="journal article" date="2018" name="Nat. Microbiol.">
        <title>Leveraging single-cell genomics to expand the fungal tree of life.</title>
        <authorList>
            <person name="Ahrendt S.R."/>
            <person name="Quandt C.A."/>
            <person name="Ciobanu D."/>
            <person name="Clum A."/>
            <person name="Salamov A."/>
            <person name="Andreopoulos B."/>
            <person name="Cheng J.F."/>
            <person name="Woyke T."/>
            <person name="Pelin A."/>
            <person name="Henrissat B."/>
            <person name="Reynolds N.K."/>
            <person name="Benny G.L."/>
            <person name="Smith M.E."/>
            <person name="James T.Y."/>
            <person name="Grigoriev I.V."/>
        </authorList>
    </citation>
    <scope>NUCLEOTIDE SEQUENCE [LARGE SCALE GENOMIC DNA]</scope>
    <source>
        <strain evidence="3">RSA 468</strain>
    </source>
</reference>